<evidence type="ECO:0000313" key="6">
    <source>
        <dbReference type="Proteomes" id="UP000536835"/>
    </source>
</evidence>
<proteinExistence type="predicted"/>
<organism evidence="5 6">
    <name type="scientific">Parvularcula mediterranea</name>
    <dbReference type="NCBI Taxonomy" id="2732508"/>
    <lineage>
        <taxon>Bacteria</taxon>
        <taxon>Pseudomonadati</taxon>
        <taxon>Pseudomonadota</taxon>
        <taxon>Alphaproteobacteria</taxon>
        <taxon>Parvularculales</taxon>
        <taxon>Parvularculaceae</taxon>
        <taxon>Parvularcula</taxon>
    </lineage>
</organism>
<comment type="caution">
    <text evidence="5">The sequence shown here is derived from an EMBL/GenBank/DDBJ whole genome shotgun (WGS) entry which is preliminary data.</text>
</comment>
<accession>A0A7Y3W5G7</accession>
<evidence type="ECO:0000256" key="2">
    <source>
        <dbReference type="ARBA" id="ARBA00023125"/>
    </source>
</evidence>
<dbReference type="PANTHER" id="PTHR43132">
    <property type="entry name" value="ARSENICAL RESISTANCE OPERON REPRESSOR ARSR-RELATED"/>
    <property type="match status" value="1"/>
</dbReference>
<dbReference type="PRINTS" id="PR00778">
    <property type="entry name" value="HTHARSR"/>
</dbReference>
<dbReference type="RefSeq" id="WP_173198993.1">
    <property type="nucleotide sequence ID" value="NZ_JABFCX010000003.1"/>
</dbReference>
<dbReference type="SUPFAM" id="SSF46785">
    <property type="entry name" value="Winged helix' DNA-binding domain"/>
    <property type="match status" value="1"/>
</dbReference>
<feature type="domain" description="HTH arsR-type" evidence="4">
    <location>
        <begin position="1"/>
        <end position="97"/>
    </location>
</feature>
<dbReference type="InterPro" id="IPR036390">
    <property type="entry name" value="WH_DNA-bd_sf"/>
</dbReference>
<dbReference type="InterPro" id="IPR001845">
    <property type="entry name" value="HTH_ArsR_DNA-bd_dom"/>
</dbReference>
<evidence type="ECO:0000256" key="1">
    <source>
        <dbReference type="ARBA" id="ARBA00023015"/>
    </source>
</evidence>
<evidence type="ECO:0000259" key="4">
    <source>
        <dbReference type="PROSITE" id="PS50987"/>
    </source>
</evidence>
<keyword evidence="1" id="KW-0805">Transcription regulation</keyword>
<dbReference type="EMBL" id="JABFCX010000003">
    <property type="protein sequence ID" value="NNU16493.1"/>
    <property type="molecule type" value="Genomic_DNA"/>
</dbReference>
<dbReference type="InterPro" id="IPR051011">
    <property type="entry name" value="Metal_resp_trans_reg"/>
</dbReference>
<keyword evidence="6" id="KW-1185">Reference proteome</keyword>
<evidence type="ECO:0000313" key="5">
    <source>
        <dbReference type="EMBL" id="NNU16493.1"/>
    </source>
</evidence>
<reference evidence="5 6" key="1">
    <citation type="submission" date="2020-05" db="EMBL/GenBank/DDBJ databases">
        <title>Parvularcula mediterraneae sp. nov., isolated from polypropylene straw from shallow seawater of the seashore of Laganas in Zakynthos island, Greece.</title>
        <authorList>
            <person name="Szabo I."/>
            <person name="Al-Omari J."/>
            <person name="Rado J."/>
            <person name="Szerdahelyi G.S."/>
        </authorList>
    </citation>
    <scope>NUCLEOTIDE SEQUENCE [LARGE SCALE GENOMIC DNA]</scope>
    <source>
        <strain evidence="5 6">ZS-1/3</strain>
    </source>
</reference>
<dbReference type="Proteomes" id="UP000536835">
    <property type="component" value="Unassembled WGS sequence"/>
</dbReference>
<name>A0A7Y3W5G7_9PROT</name>
<keyword evidence="3" id="KW-0804">Transcription</keyword>
<protein>
    <submittedName>
        <fullName evidence="5">Helix-turn-helix transcriptional regulator</fullName>
    </submittedName>
</protein>
<dbReference type="SMART" id="SM00418">
    <property type="entry name" value="HTH_ARSR"/>
    <property type="match status" value="1"/>
</dbReference>
<dbReference type="InterPro" id="IPR011991">
    <property type="entry name" value="ArsR-like_HTH"/>
</dbReference>
<dbReference type="InterPro" id="IPR036388">
    <property type="entry name" value="WH-like_DNA-bd_sf"/>
</dbReference>
<evidence type="ECO:0000256" key="3">
    <source>
        <dbReference type="ARBA" id="ARBA00023163"/>
    </source>
</evidence>
<dbReference type="Pfam" id="PF12840">
    <property type="entry name" value="HTH_20"/>
    <property type="match status" value="1"/>
</dbReference>
<sequence length="114" mass="11780">MDENQDILVTRLGALAQQTRLSVFRSLMSAGPQGISAGKIARDLGVAPNTLSAHLNVLSRSGLVTQRRDGRSIIYSVVLSAVTEMVDGLVNDCCGGHPEACAPLSGVSSQACAG</sequence>
<dbReference type="PANTHER" id="PTHR43132:SF2">
    <property type="entry name" value="ARSENICAL RESISTANCE OPERON REPRESSOR ARSR-RELATED"/>
    <property type="match status" value="1"/>
</dbReference>
<gene>
    <name evidence="5" type="ORF">HK107_09190</name>
</gene>
<dbReference type="CDD" id="cd00090">
    <property type="entry name" value="HTH_ARSR"/>
    <property type="match status" value="1"/>
</dbReference>
<dbReference type="PROSITE" id="PS50987">
    <property type="entry name" value="HTH_ARSR_2"/>
    <property type="match status" value="1"/>
</dbReference>
<dbReference type="GO" id="GO:0003700">
    <property type="term" value="F:DNA-binding transcription factor activity"/>
    <property type="evidence" value="ECO:0007669"/>
    <property type="project" value="InterPro"/>
</dbReference>
<keyword evidence="2" id="KW-0238">DNA-binding</keyword>
<dbReference type="GO" id="GO:0003677">
    <property type="term" value="F:DNA binding"/>
    <property type="evidence" value="ECO:0007669"/>
    <property type="project" value="UniProtKB-KW"/>
</dbReference>
<dbReference type="AlphaFoldDB" id="A0A7Y3W5G7"/>
<dbReference type="NCBIfam" id="NF033788">
    <property type="entry name" value="HTH_metalloreg"/>
    <property type="match status" value="1"/>
</dbReference>
<dbReference type="Gene3D" id="1.10.10.10">
    <property type="entry name" value="Winged helix-like DNA-binding domain superfamily/Winged helix DNA-binding domain"/>
    <property type="match status" value="1"/>
</dbReference>